<dbReference type="InterPro" id="IPR014036">
    <property type="entry name" value="DeoR-like_C"/>
</dbReference>
<gene>
    <name evidence="7" type="ORF">NX720_14010</name>
</gene>
<keyword evidence="8" id="KW-1185">Reference proteome</keyword>
<accession>A0ABY6H191</accession>
<dbReference type="PRINTS" id="PR00037">
    <property type="entry name" value="HTHLACR"/>
</dbReference>
<evidence type="ECO:0000313" key="7">
    <source>
        <dbReference type="EMBL" id="UYM18833.1"/>
    </source>
</evidence>
<protein>
    <submittedName>
        <fullName evidence="7">DeoR/GlpR family transcriptional regulator</fullName>
    </submittedName>
</protein>
<dbReference type="EMBL" id="CP103300">
    <property type="protein sequence ID" value="UYM18833.1"/>
    <property type="molecule type" value="Genomic_DNA"/>
</dbReference>
<keyword evidence="2" id="KW-0805">Transcription regulation</keyword>
<dbReference type="Proteomes" id="UP001163255">
    <property type="component" value="Chromosome"/>
</dbReference>
<evidence type="ECO:0000256" key="1">
    <source>
        <dbReference type="ARBA" id="ARBA00022491"/>
    </source>
</evidence>
<evidence type="ECO:0000313" key="8">
    <source>
        <dbReference type="Proteomes" id="UP001163255"/>
    </source>
</evidence>
<dbReference type="Pfam" id="PF08220">
    <property type="entry name" value="HTH_DeoR"/>
    <property type="match status" value="1"/>
</dbReference>
<keyword evidence="4" id="KW-0804">Transcription</keyword>
<dbReference type="NCBIfam" id="NF008154">
    <property type="entry name" value="PRK10906.1"/>
    <property type="match status" value="1"/>
</dbReference>
<evidence type="ECO:0000259" key="6">
    <source>
        <dbReference type="PROSITE" id="PS51000"/>
    </source>
</evidence>
<dbReference type="Gene3D" id="1.10.10.10">
    <property type="entry name" value="Winged helix-like DNA-binding domain superfamily/Winged helix DNA-binding domain"/>
    <property type="match status" value="1"/>
</dbReference>
<sequence>MPQSRRHAMIIKLIEQEGFVTTEGLVRHFNVTPQTIRRDLNELGRLGQISRHHGGAGLPNSSTENTQYSERKQQLNSEKDRIARELVKRIPDGSSLFIDIGTSTESVARALLNHNHLKVVSNNLHVASILLARDDFTVIVAGGEVRNRDGGVIGEATRDFIGQFRMDFAITGISGIDLDGTLLDFDYQEVRVAQAMMANARKVFTIADHSKFGRSAMIRQGHIRDIDALFTDVQPPAPLLEQLKQGQTEIVVC</sequence>
<dbReference type="SMART" id="SM00420">
    <property type="entry name" value="HTH_DEOR"/>
    <property type="match status" value="1"/>
</dbReference>
<dbReference type="PANTHER" id="PTHR30363:SF4">
    <property type="entry name" value="GLYCEROL-3-PHOSPHATE REGULON REPRESSOR"/>
    <property type="match status" value="1"/>
</dbReference>
<dbReference type="PROSITE" id="PS51000">
    <property type="entry name" value="HTH_DEOR_2"/>
    <property type="match status" value="1"/>
</dbReference>
<dbReference type="InterPro" id="IPR036388">
    <property type="entry name" value="WH-like_DNA-bd_sf"/>
</dbReference>
<name>A0ABY6H191_9GAMM</name>
<feature type="domain" description="HTH deoR-type" evidence="6">
    <location>
        <begin position="3"/>
        <end position="58"/>
    </location>
</feature>
<evidence type="ECO:0000256" key="3">
    <source>
        <dbReference type="ARBA" id="ARBA00023125"/>
    </source>
</evidence>
<dbReference type="PANTHER" id="PTHR30363">
    <property type="entry name" value="HTH-TYPE TRANSCRIPTIONAL REGULATOR SRLR-RELATED"/>
    <property type="match status" value="1"/>
</dbReference>
<feature type="compositionally biased region" description="Polar residues" evidence="5">
    <location>
        <begin position="59"/>
        <end position="68"/>
    </location>
</feature>
<dbReference type="Pfam" id="PF00455">
    <property type="entry name" value="DeoRC"/>
    <property type="match status" value="1"/>
</dbReference>
<dbReference type="Gene3D" id="3.40.50.1360">
    <property type="match status" value="1"/>
</dbReference>
<reference evidence="7" key="1">
    <citation type="submission" date="2022-10" db="EMBL/GenBank/DDBJ databases">
        <title>Completed Genome Sequence of two octocoral isolated bacterium, Endozoicomonas euniceicola EF212T and Endozoicomonas gorgoniicola PS125T.</title>
        <authorList>
            <person name="Chiou Y.-J."/>
            <person name="Chen Y.-H."/>
        </authorList>
    </citation>
    <scope>NUCLEOTIDE SEQUENCE</scope>
    <source>
        <strain evidence="7">EF212</strain>
    </source>
</reference>
<evidence type="ECO:0000256" key="4">
    <source>
        <dbReference type="ARBA" id="ARBA00023163"/>
    </source>
</evidence>
<proteinExistence type="predicted"/>
<dbReference type="InterPro" id="IPR001034">
    <property type="entry name" value="DeoR_HTH"/>
</dbReference>
<dbReference type="SUPFAM" id="SSF46785">
    <property type="entry name" value="Winged helix' DNA-binding domain"/>
    <property type="match status" value="1"/>
</dbReference>
<dbReference type="InterPro" id="IPR037171">
    <property type="entry name" value="NagB/RpiA_transferase-like"/>
</dbReference>
<feature type="region of interest" description="Disordered" evidence="5">
    <location>
        <begin position="49"/>
        <end position="75"/>
    </location>
</feature>
<dbReference type="SUPFAM" id="SSF100950">
    <property type="entry name" value="NagB/RpiA/CoA transferase-like"/>
    <property type="match status" value="1"/>
</dbReference>
<dbReference type="InterPro" id="IPR018356">
    <property type="entry name" value="Tscrpt_reg_HTH_DeoR_CS"/>
</dbReference>
<organism evidence="7 8">
    <name type="scientific">Endozoicomonas euniceicola</name>
    <dbReference type="NCBI Taxonomy" id="1234143"/>
    <lineage>
        <taxon>Bacteria</taxon>
        <taxon>Pseudomonadati</taxon>
        <taxon>Pseudomonadota</taxon>
        <taxon>Gammaproteobacteria</taxon>
        <taxon>Oceanospirillales</taxon>
        <taxon>Endozoicomonadaceae</taxon>
        <taxon>Endozoicomonas</taxon>
    </lineage>
</organism>
<dbReference type="InterPro" id="IPR050313">
    <property type="entry name" value="Carb_Metab_HTH_regulators"/>
</dbReference>
<dbReference type="InterPro" id="IPR036390">
    <property type="entry name" value="WH_DNA-bd_sf"/>
</dbReference>
<dbReference type="SMART" id="SM01134">
    <property type="entry name" value="DeoRC"/>
    <property type="match status" value="1"/>
</dbReference>
<dbReference type="PROSITE" id="PS00894">
    <property type="entry name" value="HTH_DEOR_1"/>
    <property type="match status" value="1"/>
</dbReference>
<keyword evidence="3" id="KW-0238">DNA-binding</keyword>
<keyword evidence="1" id="KW-0678">Repressor</keyword>
<evidence type="ECO:0000256" key="2">
    <source>
        <dbReference type="ARBA" id="ARBA00023015"/>
    </source>
</evidence>
<evidence type="ECO:0000256" key="5">
    <source>
        <dbReference type="SAM" id="MobiDB-lite"/>
    </source>
</evidence>